<feature type="DNA-binding region" description="OmpR/PhoB-type" evidence="4">
    <location>
        <begin position="138"/>
        <end position="239"/>
    </location>
</feature>
<dbReference type="Proteomes" id="UP000673375">
    <property type="component" value="Unassembled WGS sequence"/>
</dbReference>
<organism evidence="6 7">
    <name type="scientific">Enterococcus larvae</name>
    <dbReference type="NCBI Taxonomy" id="2794352"/>
    <lineage>
        <taxon>Bacteria</taxon>
        <taxon>Bacillati</taxon>
        <taxon>Bacillota</taxon>
        <taxon>Bacilli</taxon>
        <taxon>Lactobacillales</taxon>
        <taxon>Enterococcaceae</taxon>
        <taxon>Enterococcus</taxon>
    </lineage>
</organism>
<evidence type="ECO:0000256" key="1">
    <source>
        <dbReference type="ARBA" id="ARBA00023015"/>
    </source>
</evidence>
<dbReference type="InterPro" id="IPR016032">
    <property type="entry name" value="Sig_transdc_resp-reg_C-effctor"/>
</dbReference>
<dbReference type="CDD" id="cd00383">
    <property type="entry name" value="trans_reg_C"/>
    <property type="match status" value="1"/>
</dbReference>
<gene>
    <name evidence="6" type="ORF">I6N96_00865</name>
</gene>
<evidence type="ECO:0000256" key="4">
    <source>
        <dbReference type="PROSITE-ProRule" id="PRU01091"/>
    </source>
</evidence>
<dbReference type="PROSITE" id="PS51755">
    <property type="entry name" value="OMPR_PHOB"/>
    <property type="match status" value="1"/>
</dbReference>
<keyword evidence="1" id="KW-0805">Transcription regulation</keyword>
<keyword evidence="2 4" id="KW-0238">DNA-binding</keyword>
<dbReference type="Pfam" id="PF00486">
    <property type="entry name" value="Trans_reg_C"/>
    <property type="match status" value="1"/>
</dbReference>
<dbReference type="SMART" id="SM00862">
    <property type="entry name" value="Trans_reg_C"/>
    <property type="match status" value="1"/>
</dbReference>
<keyword evidence="7" id="KW-1185">Reference proteome</keyword>
<evidence type="ECO:0000313" key="6">
    <source>
        <dbReference type="EMBL" id="MBP1044812.1"/>
    </source>
</evidence>
<name>A0ABS4CFU5_9ENTE</name>
<evidence type="ECO:0000259" key="5">
    <source>
        <dbReference type="PROSITE" id="PS51755"/>
    </source>
</evidence>
<feature type="domain" description="OmpR/PhoB-type" evidence="5">
    <location>
        <begin position="138"/>
        <end position="239"/>
    </location>
</feature>
<protein>
    <submittedName>
        <fullName evidence="6">Helix-turn-helix domain-containing protein</fullName>
    </submittedName>
</protein>
<evidence type="ECO:0000256" key="3">
    <source>
        <dbReference type="ARBA" id="ARBA00023163"/>
    </source>
</evidence>
<dbReference type="SUPFAM" id="SSF46894">
    <property type="entry name" value="C-terminal effector domain of the bipartite response regulators"/>
    <property type="match status" value="1"/>
</dbReference>
<sequence>MGEYRVCTVSVVNINGELNERYVNELTRNQYNVDFTETEELLADIEDVDAVIIHFDEENEEVIWKICNLIFQIKESSKAFIWTFSNKMMEINRLVYLKLGIHGHIPAVCSPAEFELIIHNTVNHFEEKQIEEMIEVIENETRENQLTIYEHNRSLQFENGIEINLTKLEYRLLTILCSKKGKVFGYEELRNFVWQEEEVDSYRARLANLIFYLRKKVERRTGYSEFIRTIWARGYMLDLEIEKT</sequence>
<comment type="caution">
    <text evidence="6">The sequence shown here is derived from an EMBL/GenBank/DDBJ whole genome shotgun (WGS) entry which is preliminary data.</text>
</comment>
<evidence type="ECO:0000256" key="2">
    <source>
        <dbReference type="ARBA" id="ARBA00023125"/>
    </source>
</evidence>
<keyword evidence="3" id="KW-0804">Transcription</keyword>
<accession>A0ABS4CFU5</accession>
<dbReference type="InterPro" id="IPR001867">
    <property type="entry name" value="OmpR/PhoB-type_DNA-bd"/>
</dbReference>
<reference evidence="6 7" key="1">
    <citation type="submission" date="2020-12" db="EMBL/GenBank/DDBJ databases">
        <title>Vagococcus allomyrinae sp. nov. and Enterococcus lavae sp. nov., isolated from the larvae of Allomyrina dichotoma.</title>
        <authorList>
            <person name="Lee S.D."/>
        </authorList>
    </citation>
    <scope>NUCLEOTIDE SEQUENCE [LARGE SCALE GENOMIC DNA]</scope>
    <source>
        <strain evidence="6 7">BWM-S5</strain>
    </source>
</reference>
<proteinExistence type="predicted"/>
<dbReference type="Gene3D" id="1.10.10.10">
    <property type="entry name" value="Winged helix-like DNA-binding domain superfamily/Winged helix DNA-binding domain"/>
    <property type="match status" value="1"/>
</dbReference>
<dbReference type="EMBL" id="JAEDXU010000001">
    <property type="protein sequence ID" value="MBP1044812.1"/>
    <property type="molecule type" value="Genomic_DNA"/>
</dbReference>
<dbReference type="InterPro" id="IPR036388">
    <property type="entry name" value="WH-like_DNA-bd_sf"/>
</dbReference>
<evidence type="ECO:0000313" key="7">
    <source>
        <dbReference type="Proteomes" id="UP000673375"/>
    </source>
</evidence>
<dbReference type="RefSeq" id="WP_209555611.1">
    <property type="nucleotide sequence ID" value="NZ_JAEDXU010000001.1"/>
</dbReference>